<dbReference type="Proteomes" id="UP001341840">
    <property type="component" value="Unassembled WGS sequence"/>
</dbReference>
<keyword evidence="1" id="KW-0812">Transmembrane</keyword>
<sequence length="119" mass="13085">MYNNQTMNYSIVLGITPLPPVGGATAALLSSSFSLTLPTFTFFHCLSPSNITAIAAYLLFIHASLPPLSRITAAFCLLHVLLSHSATSSLLRSDSHFYIWPSFFTCFTRRCRALPLCHC</sequence>
<organism evidence="2 3">
    <name type="scientific">Stylosanthes scabra</name>
    <dbReference type="NCBI Taxonomy" id="79078"/>
    <lineage>
        <taxon>Eukaryota</taxon>
        <taxon>Viridiplantae</taxon>
        <taxon>Streptophyta</taxon>
        <taxon>Embryophyta</taxon>
        <taxon>Tracheophyta</taxon>
        <taxon>Spermatophyta</taxon>
        <taxon>Magnoliopsida</taxon>
        <taxon>eudicotyledons</taxon>
        <taxon>Gunneridae</taxon>
        <taxon>Pentapetalae</taxon>
        <taxon>rosids</taxon>
        <taxon>fabids</taxon>
        <taxon>Fabales</taxon>
        <taxon>Fabaceae</taxon>
        <taxon>Papilionoideae</taxon>
        <taxon>50 kb inversion clade</taxon>
        <taxon>dalbergioids sensu lato</taxon>
        <taxon>Dalbergieae</taxon>
        <taxon>Pterocarpus clade</taxon>
        <taxon>Stylosanthes</taxon>
    </lineage>
</organism>
<protein>
    <submittedName>
        <fullName evidence="2">Uncharacterized protein</fullName>
    </submittedName>
</protein>
<proteinExistence type="predicted"/>
<comment type="caution">
    <text evidence="2">The sequence shown here is derived from an EMBL/GenBank/DDBJ whole genome shotgun (WGS) entry which is preliminary data.</text>
</comment>
<name>A0ABU6XBI0_9FABA</name>
<reference evidence="2 3" key="1">
    <citation type="journal article" date="2023" name="Plants (Basel)">
        <title>Bridging the Gap: Combining Genomics and Transcriptomics Approaches to Understand Stylosanthes scabra, an Orphan Legume from the Brazilian Caatinga.</title>
        <authorList>
            <person name="Ferreira-Neto J.R.C."/>
            <person name="da Silva M.D."/>
            <person name="Binneck E."/>
            <person name="de Melo N.F."/>
            <person name="da Silva R.H."/>
            <person name="de Melo A.L.T.M."/>
            <person name="Pandolfi V."/>
            <person name="Bustamante F.O."/>
            <person name="Brasileiro-Vidal A.C."/>
            <person name="Benko-Iseppon A.M."/>
        </authorList>
    </citation>
    <scope>NUCLEOTIDE SEQUENCE [LARGE SCALE GENOMIC DNA]</scope>
    <source>
        <tissue evidence="2">Leaves</tissue>
    </source>
</reference>
<evidence type="ECO:0000313" key="3">
    <source>
        <dbReference type="Proteomes" id="UP001341840"/>
    </source>
</evidence>
<keyword evidence="3" id="KW-1185">Reference proteome</keyword>
<feature type="transmembrane region" description="Helical" evidence="1">
    <location>
        <begin position="39"/>
        <end position="60"/>
    </location>
</feature>
<keyword evidence="1" id="KW-0472">Membrane</keyword>
<accession>A0ABU6XBI0</accession>
<evidence type="ECO:0000256" key="1">
    <source>
        <dbReference type="SAM" id="Phobius"/>
    </source>
</evidence>
<keyword evidence="1" id="KW-1133">Transmembrane helix</keyword>
<gene>
    <name evidence="2" type="ORF">PIB30_029572</name>
</gene>
<dbReference type="EMBL" id="JASCZI010211569">
    <property type="protein sequence ID" value="MED6194545.1"/>
    <property type="molecule type" value="Genomic_DNA"/>
</dbReference>
<evidence type="ECO:0000313" key="2">
    <source>
        <dbReference type="EMBL" id="MED6194545.1"/>
    </source>
</evidence>